<feature type="compositionally biased region" description="Pro residues" evidence="1">
    <location>
        <begin position="1"/>
        <end position="11"/>
    </location>
</feature>
<evidence type="ECO:0000313" key="3">
    <source>
        <dbReference type="Proteomes" id="UP000002009"/>
    </source>
</evidence>
<reference evidence="2 3" key="1">
    <citation type="journal article" date="2009" name="Science">
        <title>Green evolution and dynamic adaptations revealed by genomes of the marine picoeukaryotes Micromonas.</title>
        <authorList>
            <person name="Worden A.Z."/>
            <person name="Lee J.H."/>
            <person name="Mock T."/>
            <person name="Rouze P."/>
            <person name="Simmons M.P."/>
            <person name="Aerts A.L."/>
            <person name="Allen A.E."/>
            <person name="Cuvelier M.L."/>
            <person name="Derelle E."/>
            <person name="Everett M.V."/>
            <person name="Foulon E."/>
            <person name="Grimwood J."/>
            <person name="Gundlach H."/>
            <person name="Henrissat B."/>
            <person name="Napoli C."/>
            <person name="McDonald S.M."/>
            <person name="Parker M.S."/>
            <person name="Rombauts S."/>
            <person name="Salamov A."/>
            <person name="Von Dassow P."/>
            <person name="Badger J.H."/>
            <person name="Coutinho P.M."/>
            <person name="Demir E."/>
            <person name="Dubchak I."/>
            <person name="Gentemann C."/>
            <person name="Eikrem W."/>
            <person name="Gready J.E."/>
            <person name="John U."/>
            <person name="Lanier W."/>
            <person name="Lindquist E.A."/>
            <person name="Lucas S."/>
            <person name="Mayer K.F."/>
            <person name="Moreau H."/>
            <person name="Not F."/>
            <person name="Otillar R."/>
            <person name="Panaud O."/>
            <person name="Pangilinan J."/>
            <person name="Paulsen I."/>
            <person name="Piegu B."/>
            <person name="Poliakov A."/>
            <person name="Robbens S."/>
            <person name="Schmutz J."/>
            <person name="Toulza E."/>
            <person name="Wyss T."/>
            <person name="Zelensky A."/>
            <person name="Zhou K."/>
            <person name="Armbrust E.V."/>
            <person name="Bhattacharya D."/>
            <person name="Goodenough U.W."/>
            <person name="Van de Peer Y."/>
            <person name="Grigoriev I.V."/>
        </authorList>
    </citation>
    <scope>NUCLEOTIDE SEQUENCE [LARGE SCALE GENOMIC DNA]</scope>
    <source>
        <strain evidence="3">RCC299 / NOUM17</strain>
    </source>
</reference>
<protein>
    <recommendedName>
        <fullName evidence="4">Fructose-bisphosphate aldolase</fullName>
    </recommendedName>
</protein>
<dbReference type="RefSeq" id="XP_002506317.1">
    <property type="nucleotide sequence ID" value="XM_002506271.1"/>
</dbReference>
<dbReference type="InParanoid" id="C1EHV8"/>
<dbReference type="Proteomes" id="UP000002009">
    <property type="component" value="Chromosome 15"/>
</dbReference>
<dbReference type="Gene3D" id="3.20.20.70">
    <property type="entry name" value="Aldolase class I"/>
    <property type="match status" value="2"/>
</dbReference>
<dbReference type="SUPFAM" id="SSF51569">
    <property type="entry name" value="Aldolase"/>
    <property type="match status" value="2"/>
</dbReference>
<gene>
    <name evidence="2" type="ORF">MICPUN_104282</name>
</gene>
<proteinExistence type="predicted"/>
<evidence type="ECO:0008006" key="4">
    <source>
        <dbReference type="Google" id="ProtNLM"/>
    </source>
</evidence>
<dbReference type="EMBL" id="CP001333">
    <property type="protein sequence ID" value="ACO67575.1"/>
    <property type="molecule type" value="Genomic_DNA"/>
</dbReference>
<dbReference type="GeneID" id="8249424"/>
<dbReference type="eggNOG" id="ENOG502RMD9">
    <property type="taxonomic scope" value="Eukaryota"/>
</dbReference>
<feature type="region of interest" description="Disordered" evidence="1">
    <location>
        <begin position="235"/>
        <end position="266"/>
    </location>
</feature>
<dbReference type="InterPro" id="IPR013785">
    <property type="entry name" value="Aldolase_TIM"/>
</dbReference>
<dbReference type="KEGG" id="mis:MICPUN_104282"/>
<dbReference type="GO" id="GO:0006096">
    <property type="term" value="P:glycolytic process"/>
    <property type="evidence" value="ECO:0007669"/>
    <property type="project" value="UniProtKB-UniPathway"/>
</dbReference>
<evidence type="ECO:0000256" key="1">
    <source>
        <dbReference type="SAM" id="MobiDB-lite"/>
    </source>
</evidence>
<sequence>MPRVPSPPASPPAARLAPSPTAAPRNAAPNAFLGGGELFPGATAGELYYEFHAQDGTPETAASAAARHSRAAAASASAAAAAAAARAAMTRAERRAAQLERCRGRTAEQFGSLASRGFIAALDQSGGSTPRALALYGVSDIRAGDKSEMFDAAHAMRTRIVTSEAFDGEKVFGAILFADTAFARLVRGKPTASYLWEDKGIVPFLKIDVGLQPEANGVQLMRDIDDLGVTLSRCGRRDPKLDDDDASSEDTGYPKPPKPLNPGDGDPGLCIFGTKARSVIRSNDPNGIDALVAQQFESWITGWCPSSSPRWTSTAKTRRVRLSASFSYHALTEAPFLSLAQAGAETTLKAALVRHLDILETLADADDAGDQPPTVIFKLTLPEDPALYDSLVADPRVLRVVALSGGYDREESTRRLRTCRGVSASFSRALTEGLRVDMTDEEFDAALGASIGAIYEAACT</sequence>
<evidence type="ECO:0000313" key="2">
    <source>
        <dbReference type="EMBL" id="ACO67575.1"/>
    </source>
</evidence>
<accession>C1EHV8</accession>
<dbReference type="AlphaFoldDB" id="C1EHV8"/>
<organism evidence="2 3">
    <name type="scientific">Micromonas commoda (strain RCC299 / NOUM17 / CCMP2709)</name>
    <name type="common">Picoplanktonic green alga</name>
    <dbReference type="NCBI Taxonomy" id="296587"/>
    <lineage>
        <taxon>Eukaryota</taxon>
        <taxon>Viridiplantae</taxon>
        <taxon>Chlorophyta</taxon>
        <taxon>Mamiellophyceae</taxon>
        <taxon>Mamiellales</taxon>
        <taxon>Mamiellaceae</taxon>
        <taxon>Micromonas</taxon>
    </lineage>
</organism>
<dbReference type="OrthoDB" id="36455at2759"/>
<dbReference type="UniPathway" id="UPA00109">
    <property type="reaction ID" value="UER00183"/>
</dbReference>
<feature type="compositionally biased region" description="Low complexity" evidence="1">
    <location>
        <begin position="12"/>
        <end position="28"/>
    </location>
</feature>
<dbReference type="STRING" id="296587.C1EHV8"/>
<keyword evidence="3" id="KW-1185">Reference proteome</keyword>
<feature type="region of interest" description="Disordered" evidence="1">
    <location>
        <begin position="1"/>
        <end position="28"/>
    </location>
</feature>
<name>C1EHV8_MICCC</name>